<proteinExistence type="predicted"/>
<organism evidence="1 2">
    <name type="scientific">Porphyromonas gingivalis (strain ATCC BAA-308 / W83)</name>
    <dbReference type="NCBI Taxonomy" id="242619"/>
    <lineage>
        <taxon>Bacteria</taxon>
        <taxon>Pseudomonadati</taxon>
        <taxon>Bacteroidota</taxon>
        <taxon>Bacteroidia</taxon>
        <taxon>Bacteroidales</taxon>
        <taxon>Porphyromonadaceae</taxon>
        <taxon>Porphyromonas</taxon>
    </lineage>
</organism>
<protein>
    <submittedName>
        <fullName evidence="1">Uncharacterized protein</fullName>
    </submittedName>
</protein>
<dbReference type="EnsemblBacteria" id="AAQ66586">
    <property type="protein sequence ID" value="AAQ66586"/>
    <property type="gene ID" value="PG_1549"/>
</dbReference>
<evidence type="ECO:0000313" key="1">
    <source>
        <dbReference type="EMBL" id="AAQ66586.1"/>
    </source>
</evidence>
<dbReference type="EMBL" id="AE015924">
    <property type="protein sequence ID" value="AAQ66586.1"/>
    <property type="molecule type" value="Genomic_DNA"/>
</dbReference>
<dbReference type="HOGENOM" id="CLU_3274331_0_0_10"/>
<keyword evidence="2" id="KW-1185">Reference proteome</keyword>
<sequence>MRVDTVNILLAAAAYELKRAMKALLDFIKTICEILFADNISLKGTF</sequence>
<evidence type="ECO:0000313" key="2">
    <source>
        <dbReference type="Proteomes" id="UP000000588"/>
    </source>
</evidence>
<dbReference type="AlphaFoldDB" id="Q7MUH0"/>
<accession>Q7MUH0</accession>
<dbReference type="Proteomes" id="UP000000588">
    <property type="component" value="Chromosome"/>
</dbReference>
<name>Q7MUH0_PORGI</name>
<gene>
    <name evidence="1" type="ordered locus">PG_1549</name>
</gene>
<dbReference type="KEGG" id="pgi:PG_1549"/>
<reference evidence="1 2" key="1">
    <citation type="journal article" date="2003" name="J. Bacteriol.">
        <title>Complete genome sequence of the oral pathogenic bacterium Porphyromonas gingivalis strain W83.</title>
        <authorList>
            <person name="Nelson K."/>
            <person name="Fleishmann R."/>
            <person name="DeBoy R."/>
            <person name="Paulsen I."/>
            <person name="Fouts D."/>
            <person name="Eisen J."/>
            <person name="Daugherty S."/>
            <person name="Dodson R."/>
            <person name="Durkin A."/>
            <person name="Gwinn M."/>
            <person name="Haft D."/>
            <person name="Kolonay J."/>
            <person name="Nelson W."/>
            <person name="White O."/>
            <person name="Mason T."/>
            <person name="Tallon L."/>
            <person name="Gray J."/>
            <person name="Granger D."/>
            <person name="Tettelin H."/>
            <person name="Dong H."/>
            <person name="Galvin J."/>
            <person name="Duncan M."/>
            <person name="Dewhirst F."/>
            <person name="Fraser C."/>
        </authorList>
    </citation>
    <scope>NUCLEOTIDE SEQUENCE [LARGE SCALE GENOMIC DNA]</scope>
    <source>
        <strain evidence="2">ATCC BAA-308 / W83</strain>
    </source>
</reference>